<dbReference type="GO" id="GO:0009279">
    <property type="term" value="C:cell outer membrane"/>
    <property type="evidence" value="ECO:0007669"/>
    <property type="project" value="TreeGrafter"/>
</dbReference>
<dbReference type="RefSeq" id="WP_166251021.1">
    <property type="nucleotide sequence ID" value="NZ_JAAMOW010000001.1"/>
</dbReference>
<dbReference type="InterPro" id="IPR036779">
    <property type="entry name" value="LysM_dom_sf"/>
</dbReference>
<reference evidence="3 4" key="1">
    <citation type="journal article" date="2014" name="Int. J. Syst. Evol. Microbiol.">
        <title>Solimonas terrae sp. nov., isolated from soil.</title>
        <authorList>
            <person name="Kim S.J."/>
            <person name="Moon J.Y."/>
            <person name="Weon H.Y."/>
            <person name="Ahn J.H."/>
            <person name="Chen W.M."/>
            <person name="Kwon S.W."/>
        </authorList>
    </citation>
    <scope>NUCLEOTIDE SEQUENCE [LARGE SCALE GENOMIC DNA]</scope>
    <source>
        <strain evidence="3 4">KIS83-12</strain>
    </source>
</reference>
<dbReference type="PROSITE" id="PS51257">
    <property type="entry name" value="PROKAR_LIPOPROTEIN"/>
    <property type="match status" value="1"/>
</dbReference>
<proteinExistence type="inferred from homology"/>
<feature type="domain" description="LysM" evidence="2">
    <location>
        <begin position="50"/>
        <end position="94"/>
    </location>
</feature>
<dbReference type="Gene3D" id="3.10.350.10">
    <property type="entry name" value="LysM domain"/>
    <property type="match status" value="1"/>
</dbReference>
<protein>
    <submittedName>
        <fullName evidence="3">Peptidoglycan DD-metalloendopeptidase family protein</fullName>
    </submittedName>
</protein>
<dbReference type="GO" id="GO:0004222">
    <property type="term" value="F:metalloendopeptidase activity"/>
    <property type="evidence" value="ECO:0007669"/>
    <property type="project" value="TreeGrafter"/>
</dbReference>
<gene>
    <name evidence="3" type="ORF">G7Y85_02025</name>
</gene>
<evidence type="ECO:0000313" key="4">
    <source>
        <dbReference type="Proteomes" id="UP000472676"/>
    </source>
</evidence>
<dbReference type="PROSITE" id="PS51782">
    <property type="entry name" value="LYSM"/>
    <property type="match status" value="1"/>
</dbReference>
<dbReference type="Pfam" id="PF01476">
    <property type="entry name" value="LysM"/>
    <property type="match status" value="1"/>
</dbReference>
<keyword evidence="4" id="KW-1185">Reference proteome</keyword>
<dbReference type="GO" id="GO:0032153">
    <property type="term" value="C:cell division site"/>
    <property type="evidence" value="ECO:0007669"/>
    <property type="project" value="TreeGrafter"/>
</dbReference>
<name>A0A6M2BMB4_9GAMM</name>
<evidence type="ECO:0000256" key="1">
    <source>
        <dbReference type="ARBA" id="ARBA00038420"/>
    </source>
</evidence>
<dbReference type="InterPro" id="IPR011055">
    <property type="entry name" value="Dup_hybrid_motif"/>
</dbReference>
<comment type="caution">
    <text evidence="3">The sequence shown here is derived from an EMBL/GenBank/DDBJ whole genome shotgun (WGS) entry which is preliminary data.</text>
</comment>
<sequence>MIRPTSLAVPMLLLTLLTLQGCAGWASWDKPWRRPGLEAGVVPDRMPGPNEYVVRPGDTVYAIAFRNSVDFRALARWNGIGSDYLIHPGEVLRLKPPRVEAAPPRQQIGVMQTRPINDADASQAQVVNADTPPPVVASVAPAGNDDDDASAGGYSWVWPVNQAPVVRGFGQQGSKGVDFGGVVGQPVLAAAPGRVVYSGNALKGYGELIIIKHDDVFLSAYGYNSKRYVKEGDVVTAGQPIGEMGLGPENKPMLHFEIREKGEPISPASKLPARTRN</sequence>
<evidence type="ECO:0000259" key="2">
    <source>
        <dbReference type="PROSITE" id="PS51782"/>
    </source>
</evidence>
<evidence type="ECO:0000313" key="3">
    <source>
        <dbReference type="EMBL" id="NGY03534.1"/>
    </source>
</evidence>
<dbReference type="Proteomes" id="UP000472676">
    <property type="component" value="Unassembled WGS sequence"/>
</dbReference>
<dbReference type="AlphaFoldDB" id="A0A6M2BMB4"/>
<organism evidence="3 4">
    <name type="scientific">Solimonas terrae</name>
    <dbReference type="NCBI Taxonomy" id="1396819"/>
    <lineage>
        <taxon>Bacteria</taxon>
        <taxon>Pseudomonadati</taxon>
        <taxon>Pseudomonadota</taxon>
        <taxon>Gammaproteobacteria</taxon>
        <taxon>Nevskiales</taxon>
        <taxon>Nevskiaceae</taxon>
        <taxon>Solimonas</taxon>
    </lineage>
</organism>
<dbReference type="CDD" id="cd12797">
    <property type="entry name" value="M23_peptidase"/>
    <property type="match status" value="1"/>
</dbReference>
<dbReference type="InterPro" id="IPR050570">
    <property type="entry name" value="Cell_wall_metabolism_enzyme"/>
</dbReference>
<dbReference type="PANTHER" id="PTHR21666:SF263">
    <property type="entry name" value="MUREIN HYDROLASE ACTIVATOR NLPD"/>
    <property type="match status" value="1"/>
</dbReference>
<comment type="similarity">
    <text evidence="1">Belongs to the E.coli NlpD/Haemophilus LppB family.</text>
</comment>
<dbReference type="Gene3D" id="2.70.70.10">
    <property type="entry name" value="Glucose Permease (Domain IIA)"/>
    <property type="match status" value="1"/>
</dbReference>
<dbReference type="SMART" id="SM00257">
    <property type="entry name" value="LysM"/>
    <property type="match status" value="1"/>
</dbReference>
<dbReference type="Pfam" id="PF01551">
    <property type="entry name" value="Peptidase_M23"/>
    <property type="match status" value="1"/>
</dbReference>
<dbReference type="InterPro" id="IPR018392">
    <property type="entry name" value="LysM"/>
</dbReference>
<dbReference type="InterPro" id="IPR016047">
    <property type="entry name" value="M23ase_b-sheet_dom"/>
</dbReference>
<dbReference type="PANTHER" id="PTHR21666">
    <property type="entry name" value="PEPTIDASE-RELATED"/>
    <property type="match status" value="1"/>
</dbReference>
<accession>A0A6M2BMB4</accession>
<dbReference type="SUPFAM" id="SSF51261">
    <property type="entry name" value="Duplicated hybrid motif"/>
    <property type="match status" value="1"/>
</dbReference>
<dbReference type="CDD" id="cd00118">
    <property type="entry name" value="LysM"/>
    <property type="match status" value="1"/>
</dbReference>
<dbReference type="EMBL" id="JAAMOW010000001">
    <property type="protein sequence ID" value="NGY03534.1"/>
    <property type="molecule type" value="Genomic_DNA"/>
</dbReference>